<reference evidence="1 2" key="1">
    <citation type="submission" date="2017-08" db="EMBL/GenBank/DDBJ databases">
        <title>Infants hospitalized years apart are colonized by the same room-sourced microbial strains.</title>
        <authorList>
            <person name="Brooks B."/>
            <person name="Olm M.R."/>
            <person name="Firek B.A."/>
            <person name="Baker R."/>
            <person name="Thomas B.C."/>
            <person name="Morowitz M.J."/>
            <person name="Banfield J.F."/>
        </authorList>
    </citation>
    <scope>NUCLEOTIDE SEQUENCE [LARGE SCALE GENOMIC DNA]</scope>
    <source>
        <strain evidence="1">S2_018_000_R3_119</strain>
    </source>
</reference>
<comment type="caution">
    <text evidence="1">The sequence shown here is derived from an EMBL/GenBank/DDBJ whole genome shotgun (WGS) entry which is preliminary data.</text>
</comment>
<protein>
    <recommendedName>
        <fullName evidence="3">DUF1653 domain-containing protein</fullName>
    </recommendedName>
</protein>
<name>A0A2W4YVL7_9SPHN</name>
<organism evidence="1 2">
    <name type="scientific">Sphingomonas taxi</name>
    <dbReference type="NCBI Taxonomy" id="1549858"/>
    <lineage>
        <taxon>Bacteria</taxon>
        <taxon>Pseudomonadati</taxon>
        <taxon>Pseudomonadota</taxon>
        <taxon>Alphaproteobacteria</taxon>
        <taxon>Sphingomonadales</taxon>
        <taxon>Sphingomonadaceae</taxon>
        <taxon>Sphingomonas</taxon>
    </lineage>
</organism>
<evidence type="ECO:0008006" key="3">
    <source>
        <dbReference type="Google" id="ProtNLM"/>
    </source>
</evidence>
<dbReference type="EMBL" id="QFMX01000013">
    <property type="protein sequence ID" value="PZO72292.1"/>
    <property type="molecule type" value="Genomic_DNA"/>
</dbReference>
<proteinExistence type="predicted"/>
<evidence type="ECO:0000313" key="2">
    <source>
        <dbReference type="Proteomes" id="UP000249555"/>
    </source>
</evidence>
<dbReference type="AlphaFoldDB" id="A0A2W4YVL7"/>
<evidence type="ECO:0000313" key="1">
    <source>
        <dbReference type="EMBL" id="PZO72292.1"/>
    </source>
</evidence>
<dbReference type="Proteomes" id="UP000249555">
    <property type="component" value="Unassembled WGS sequence"/>
</dbReference>
<accession>A0A2W4YVL7</accession>
<gene>
    <name evidence="1" type="ORF">DI640_13035</name>
</gene>
<sequence>MRQDVTALMDDCAHLQHAAPFGSRWRHRRSGGVYVVQGVCVLEANQKAAVLYRNTEGGPVWARNGREFLDGRFERVVQRFDTKEKQK</sequence>